<evidence type="ECO:0000313" key="2">
    <source>
        <dbReference type="EMBL" id="KAF2229443.1"/>
    </source>
</evidence>
<proteinExistence type="predicted"/>
<reference evidence="2" key="1">
    <citation type="journal article" date="2020" name="Stud. Mycol.">
        <title>101 Dothideomycetes genomes: a test case for predicting lifestyles and emergence of pathogens.</title>
        <authorList>
            <person name="Haridas S."/>
            <person name="Albert R."/>
            <person name="Binder M."/>
            <person name="Bloem J."/>
            <person name="Labutti K."/>
            <person name="Salamov A."/>
            <person name="Andreopoulos B."/>
            <person name="Baker S."/>
            <person name="Barry K."/>
            <person name="Bills G."/>
            <person name="Bluhm B."/>
            <person name="Cannon C."/>
            <person name="Castanera R."/>
            <person name="Culley D."/>
            <person name="Daum C."/>
            <person name="Ezra D."/>
            <person name="Gonzalez J."/>
            <person name="Henrissat B."/>
            <person name="Kuo A."/>
            <person name="Liang C."/>
            <person name="Lipzen A."/>
            <person name="Lutzoni F."/>
            <person name="Magnuson J."/>
            <person name="Mondo S."/>
            <person name="Nolan M."/>
            <person name="Ohm R."/>
            <person name="Pangilinan J."/>
            <person name="Park H.-J."/>
            <person name="Ramirez L."/>
            <person name="Alfaro M."/>
            <person name="Sun H."/>
            <person name="Tritt A."/>
            <person name="Yoshinaga Y."/>
            <person name="Zwiers L.-H."/>
            <person name="Turgeon B."/>
            <person name="Goodwin S."/>
            <person name="Spatafora J."/>
            <person name="Crous P."/>
            <person name="Grigoriev I."/>
        </authorList>
    </citation>
    <scope>NUCLEOTIDE SEQUENCE</scope>
    <source>
        <strain evidence="2">Tuck. ex Michener</strain>
    </source>
</reference>
<protein>
    <submittedName>
        <fullName evidence="2">Uncharacterized protein</fullName>
    </submittedName>
</protein>
<evidence type="ECO:0000256" key="1">
    <source>
        <dbReference type="SAM" id="MobiDB-lite"/>
    </source>
</evidence>
<feature type="region of interest" description="Disordered" evidence="1">
    <location>
        <begin position="1"/>
        <end position="23"/>
    </location>
</feature>
<name>A0A6A6GVU4_VIRVR</name>
<organism evidence="2 3">
    <name type="scientific">Viridothelium virens</name>
    <name type="common">Speckled blister lichen</name>
    <name type="synonym">Trypethelium virens</name>
    <dbReference type="NCBI Taxonomy" id="1048519"/>
    <lineage>
        <taxon>Eukaryota</taxon>
        <taxon>Fungi</taxon>
        <taxon>Dikarya</taxon>
        <taxon>Ascomycota</taxon>
        <taxon>Pezizomycotina</taxon>
        <taxon>Dothideomycetes</taxon>
        <taxon>Dothideomycetes incertae sedis</taxon>
        <taxon>Trypetheliales</taxon>
        <taxon>Trypetheliaceae</taxon>
        <taxon>Viridothelium</taxon>
    </lineage>
</organism>
<gene>
    <name evidence="2" type="ORF">EV356DRAFT_387237</name>
</gene>
<dbReference type="AlphaFoldDB" id="A0A6A6GVU4"/>
<keyword evidence="3" id="KW-1185">Reference proteome</keyword>
<dbReference type="Proteomes" id="UP000800092">
    <property type="component" value="Unassembled WGS sequence"/>
</dbReference>
<evidence type="ECO:0000313" key="3">
    <source>
        <dbReference type="Proteomes" id="UP000800092"/>
    </source>
</evidence>
<feature type="compositionally biased region" description="Polar residues" evidence="1">
    <location>
        <begin position="1"/>
        <end position="19"/>
    </location>
</feature>
<accession>A0A6A6GVU4</accession>
<sequence>MIEPTMASTTKVDASSTESMGPPLIDNTTDLFNQEAGKKVALPGKRKRVALITRQQPSKSTQGILARIPKLLEYTGEYWHFLDGTKAASGSIAKADKTVILDIGHAFRCSSYDIILGFCLVQEATLMDGVPSEDVCQAYCPLYRVRRFADAEEAKANMLLDATDHCISTIGSYVILGKGTRVDGLWCQDREGEAIGM</sequence>
<dbReference type="EMBL" id="ML991863">
    <property type="protein sequence ID" value="KAF2229443.1"/>
    <property type="molecule type" value="Genomic_DNA"/>
</dbReference>